<dbReference type="Gene3D" id="1.10.150.280">
    <property type="entry name" value="AF1531-like domain"/>
    <property type="match status" value="1"/>
</dbReference>
<dbReference type="InterPro" id="IPR012340">
    <property type="entry name" value="NA-bd_OB-fold"/>
</dbReference>
<dbReference type="PANTHER" id="PTHR40734:SF1">
    <property type="entry name" value="DNA-BINDING PROTEIN"/>
    <property type="match status" value="1"/>
</dbReference>
<protein>
    <submittedName>
        <fullName evidence="1">DUF655 domain-containing protein</fullName>
    </submittedName>
</protein>
<proteinExistence type="predicted"/>
<evidence type="ECO:0000313" key="2">
    <source>
        <dbReference type="Proteomes" id="UP000722459"/>
    </source>
</evidence>
<dbReference type="InterPro" id="IPR007003">
    <property type="entry name" value="DUF655"/>
</dbReference>
<comment type="caution">
    <text evidence="1">The sequence shown here is derived from an EMBL/GenBank/DDBJ whole genome shotgun (WGS) entry which is preliminary data.</text>
</comment>
<dbReference type="Pfam" id="PF04919">
    <property type="entry name" value="DUF655"/>
    <property type="match status" value="1"/>
</dbReference>
<evidence type="ECO:0000313" key="1">
    <source>
        <dbReference type="EMBL" id="MBT4870101.1"/>
    </source>
</evidence>
<gene>
    <name evidence="1" type="ORF">HON47_00820</name>
</gene>
<dbReference type="AlphaFoldDB" id="A0A8T5GDR1"/>
<dbReference type="EMBL" id="JABJNZ010000015">
    <property type="protein sequence ID" value="MBT4870101.1"/>
    <property type="molecule type" value="Genomic_DNA"/>
</dbReference>
<name>A0A8T5GDR1_9ARCH</name>
<accession>A0A8T5GDR1</accession>
<dbReference type="Proteomes" id="UP000722459">
    <property type="component" value="Unassembled WGS sequence"/>
</dbReference>
<organism evidence="1 2">
    <name type="scientific">Candidatus Iainarchaeum sp</name>
    <dbReference type="NCBI Taxonomy" id="3101447"/>
    <lineage>
        <taxon>Archaea</taxon>
        <taxon>Candidatus Iainarchaeota</taxon>
        <taxon>Candidatus Iainarchaeia</taxon>
        <taxon>Candidatus Iainarchaeales</taxon>
        <taxon>Candidatus Iainarchaeaceae</taxon>
        <taxon>Candidatus Iainarchaeum</taxon>
    </lineage>
</organism>
<sequence length="194" mass="22135">MTAEENAIVLDFMPTGKSSAVRTEPMAQIMGKDYFTLLEVTPKAGANLSVGEEVYIGKDERAKVELIKGRIMFKDLTSNSLSELEGIVTDLIEANGEKYLNFYNNARGISLKRHQLELLPGMGKKHMLDLLDEREKKKFDSFEEITERVKGVPDPKKAVIKRIMEELEGPDDKHFIFVRPPAAPKKQFYPRKRY</sequence>
<dbReference type="Gene3D" id="2.40.50.140">
    <property type="entry name" value="Nucleic acid-binding proteins"/>
    <property type="match status" value="1"/>
</dbReference>
<reference evidence="1" key="1">
    <citation type="journal article" date="2021" name="ISME J.">
        <title>Mercury methylation by metabolically versatile and cosmopolitan marine bacteria.</title>
        <authorList>
            <person name="Lin H."/>
            <person name="Ascher D.B."/>
            <person name="Myung Y."/>
            <person name="Lamborg C.H."/>
            <person name="Hallam S.J."/>
            <person name="Gionfriddo C.M."/>
            <person name="Holt K.E."/>
            <person name="Moreau J.W."/>
        </authorList>
    </citation>
    <scope>NUCLEOTIDE SEQUENCE</scope>
    <source>
        <strain evidence="1">SI075_bin30</strain>
    </source>
</reference>
<dbReference type="PANTHER" id="PTHR40734">
    <property type="entry name" value="TRNA-SPECIFIC ADENOSINE DEAMINASE-RELATED"/>
    <property type="match status" value="1"/>
</dbReference>
<dbReference type="SUPFAM" id="SSF160975">
    <property type="entry name" value="AF1531-like"/>
    <property type="match status" value="1"/>
</dbReference>